<gene>
    <name evidence="7" type="ORF">LY90DRAFT_671100</name>
</gene>
<dbReference type="AlphaFoldDB" id="A0A1Y2CLQ0"/>
<proteinExistence type="predicted"/>
<feature type="transmembrane region" description="Helical" evidence="5">
    <location>
        <begin position="236"/>
        <end position="257"/>
    </location>
</feature>
<keyword evidence="3 5" id="KW-1133">Transmembrane helix</keyword>
<evidence type="ECO:0000256" key="5">
    <source>
        <dbReference type="SAM" id="Phobius"/>
    </source>
</evidence>
<evidence type="ECO:0000256" key="1">
    <source>
        <dbReference type="ARBA" id="ARBA00004141"/>
    </source>
</evidence>
<feature type="domain" description="G-protein coupled receptors family 3 profile" evidence="6">
    <location>
        <begin position="170"/>
        <end position="328"/>
    </location>
</feature>
<sequence>MDALSRILNKKAIFIKYWDNALKNIVFKKTPLVGNIEGISASNLGGSNIGINKFITDERQKDSAEVLKFITSYEVQKYLVMNYKACSGINSLYDDKEVCEVYDCDLAKSIQFISRPSSITNNYDEYSKYFRQYLYEFLYENEDVEWVLEKIDDIVKIYEITIDTSETLVGLIVFAITLLIIIMISLSFIFLLIEKYKKIFNFFSIDLWILIFIGFILSLCFIFTEYGEVNKLRCSLKYYFLNQGLTLIFIPIFYRLLINFPFKSEDNKYYKWIKGNKFLIIFLFVLYDIILILIFIIPSVDIRVNEIVDGKNFRICHEKNKYENIILSLFYSEKL</sequence>
<dbReference type="Gene3D" id="3.40.190.10">
    <property type="entry name" value="Periplasmic binding protein-like II"/>
    <property type="match status" value="1"/>
</dbReference>
<evidence type="ECO:0000256" key="3">
    <source>
        <dbReference type="ARBA" id="ARBA00022989"/>
    </source>
</evidence>
<dbReference type="Pfam" id="PF00003">
    <property type="entry name" value="7tm_3"/>
    <property type="match status" value="1"/>
</dbReference>
<keyword evidence="2 5" id="KW-0812">Transmembrane</keyword>
<feature type="transmembrane region" description="Helical" evidence="5">
    <location>
        <begin position="278"/>
        <end position="297"/>
    </location>
</feature>
<dbReference type="InterPro" id="IPR017978">
    <property type="entry name" value="GPCR_3_C"/>
</dbReference>
<evidence type="ECO:0000256" key="2">
    <source>
        <dbReference type="ARBA" id="ARBA00022692"/>
    </source>
</evidence>
<feature type="transmembrane region" description="Helical" evidence="5">
    <location>
        <begin position="205"/>
        <end position="224"/>
    </location>
</feature>
<dbReference type="SUPFAM" id="SSF53850">
    <property type="entry name" value="Periplasmic binding protein-like II"/>
    <property type="match status" value="1"/>
</dbReference>
<organism evidence="7 8">
    <name type="scientific">Neocallimastix californiae</name>
    <dbReference type="NCBI Taxonomy" id="1754190"/>
    <lineage>
        <taxon>Eukaryota</taxon>
        <taxon>Fungi</taxon>
        <taxon>Fungi incertae sedis</taxon>
        <taxon>Chytridiomycota</taxon>
        <taxon>Chytridiomycota incertae sedis</taxon>
        <taxon>Neocallimastigomycetes</taxon>
        <taxon>Neocallimastigales</taxon>
        <taxon>Neocallimastigaceae</taxon>
        <taxon>Neocallimastix</taxon>
    </lineage>
</organism>
<comment type="caution">
    <text evidence="7">The sequence shown here is derived from an EMBL/GenBank/DDBJ whole genome shotgun (WGS) entry which is preliminary data.</text>
</comment>
<keyword evidence="8" id="KW-1185">Reference proteome</keyword>
<name>A0A1Y2CLQ0_9FUNG</name>
<dbReference type="EMBL" id="MCOG01000103">
    <property type="protein sequence ID" value="ORY47949.1"/>
    <property type="molecule type" value="Genomic_DNA"/>
</dbReference>
<evidence type="ECO:0000313" key="8">
    <source>
        <dbReference type="Proteomes" id="UP000193920"/>
    </source>
</evidence>
<dbReference type="GO" id="GO:0016020">
    <property type="term" value="C:membrane"/>
    <property type="evidence" value="ECO:0007669"/>
    <property type="project" value="UniProtKB-SubCell"/>
</dbReference>
<dbReference type="OrthoDB" id="10489630at2759"/>
<feature type="transmembrane region" description="Helical" evidence="5">
    <location>
        <begin position="168"/>
        <end position="193"/>
    </location>
</feature>
<evidence type="ECO:0000313" key="7">
    <source>
        <dbReference type="EMBL" id="ORY47949.1"/>
    </source>
</evidence>
<evidence type="ECO:0000259" key="6">
    <source>
        <dbReference type="Pfam" id="PF00003"/>
    </source>
</evidence>
<reference evidence="7 8" key="1">
    <citation type="submission" date="2016-08" db="EMBL/GenBank/DDBJ databases">
        <title>A Parts List for Fungal Cellulosomes Revealed by Comparative Genomics.</title>
        <authorList>
            <consortium name="DOE Joint Genome Institute"/>
            <person name="Haitjema C.H."/>
            <person name="Gilmore S.P."/>
            <person name="Henske J.K."/>
            <person name="Solomon K.V."/>
            <person name="De Groot R."/>
            <person name="Kuo A."/>
            <person name="Mondo S.J."/>
            <person name="Salamov A.A."/>
            <person name="Labutti K."/>
            <person name="Zhao Z."/>
            <person name="Chiniquy J."/>
            <person name="Barry K."/>
            <person name="Brewer H.M."/>
            <person name="Purvine S.O."/>
            <person name="Wright A.T."/>
            <person name="Boxma B."/>
            <person name="Van Alen T."/>
            <person name="Hackstein J.H."/>
            <person name="Baker S.E."/>
            <person name="Grigoriev I.V."/>
            <person name="O'Malley M.A."/>
        </authorList>
    </citation>
    <scope>NUCLEOTIDE SEQUENCE [LARGE SCALE GENOMIC DNA]</scope>
    <source>
        <strain evidence="7 8">G1</strain>
    </source>
</reference>
<dbReference type="GO" id="GO:0004930">
    <property type="term" value="F:G protein-coupled receptor activity"/>
    <property type="evidence" value="ECO:0007669"/>
    <property type="project" value="InterPro"/>
</dbReference>
<comment type="subcellular location">
    <subcellularLocation>
        <location evidence="1">Membrane</location>
        <topology evidence="1">Multi-pass membrane protein</topology>
    </subcellularLocation>
</comment>
<dbReference type="Proteomes" id="UP000193920">
    <property type="component" value="Unassembled WGS sequence"/>
</dbReference>
<accession>A0A1Y2CLQ0</accession>
<evidence type="ECO:0000256" key="4">
    <source>
        <dbReference type="ARBA" id="ARBA00023136"/>
    </source>
</evidence>
<protein>
    <recommendedName>
        <fullName evidence="6">G-protein coupled receptors family 3 profile domain-containing protein</fullName>
    </recommendedName>
</protein>
<keyword evidence="4 5" id="KW-0472">Membrane</keyword>